<feature type="region of interest" description="Disordered" evidence="1">
    <location>
        <begin position="67"/>
        <end position="153"/>
    </location>
</feature>
<feature type="compositionally biased region" description="Basic residues" evidence="1">
    <location>
        <begin position="11"/>
        <end position="32"/>
    </location>
</feature>
<sequence length="197" mass="22090">MGSTIQLLMRARTRRQKARKSPKKRTHNPKTSKHAEKSKEKRKKICHCIEGFGKLLAKSTHRTHYRTVNNMPWKDSESEDGDSGNSESDGSDSAEMDVDNSDNNLFQSPANVRQQSYTVDPPDVGANMDTEDSSDSSSDPDDVSGDFDDLSSTNSDSISGISDFIWMVLAQRSAWTRKNGQILMKKWTTSFPLLAKR</sequence>
<feature type="region of interest" description="Disordered" evidence="1">
    <location>
        <begin position="1"/>
        <end position="43"/>
    </location>
</feature>
<reference evidence="2" key="1">
    <citation type="submission" date="2023-03" db="EMBL/GenBank/DDBJ databases">
        <title>Massive genome expansion in bonnet fungi (Mycena s.s.) driven by repeated elements and novel gene families across ecological guilds.</title>
        <authorList>
            <consortium name="Lawrence Berkeley National Laboratory"/>
            <person name="Harder C.B."/>
            <person name="Miyauchi S."/>
            <person name="Viragh M."/>
            <person name="Kuo A."/>
            <person name="Thoen E."/>
            <person name="Andreopoulos B."/>
            <person name="Lu D."/>
            <person name="Skrede I."/>
            <person name="Drula E."/>
            <person name="Henrissat B."/>
            <person name="Morin E."/>
            <person name="Kohler A."/>
            <person name="Barry K."/>
            <person name="LaButti K."/>
            <person name="Morin E."/>
            <person name="Salamov A."/>
            <person name="Lipzen A."/>
            <person name="Mereny Z."/>
            <person name="Hegedus B."/>
            <person name="Baldrian P."/>
            <person name="Stursova M."/>
            <person name="Weitz H."/>
            <person name="Taylor A."/>
            <person name="Grigoriev I.V."/>
            <person name="Nagy L.G."/>
            <person name="Martin F."/>
            <person name="Kauserud H."/>
        </authorList>
    </citation>
    <scope>NUCLEOTIDE SEQUENCE</scope>
    <source>
        <strain evidence="2">CBHHK182m</strain>
    </source>
</reference>
<accession>A0AAD7HBG0</accession>
<feature type="compositionally biased region" description="Polar residues" evidence="1">
    <location>
        <begin position="101"/>
        <end position="118"/>
    </location>
</feature>
<dbReference type="AlphaFoldDB" id="A0AAD7HBG0"/>
<comment type="caution">
    <text evidence="2">The sequence shown here is derived from an EMBL/GenBank/DDBJ whole genome shotgun (WGS) entry which is preliminary data.</text>
</comment>
<dbReference type="Proteomes" id="UP001215598">
    <property type="component" value="Unassembled WGS sequence"/>
</dbReference>
<proteinExistence type="predicted"/>
<organism evidence="2 3">
    <name type="scientific">Mycena metata</name>
    <dbReference type="NCBI Taxonomy" id="1033252"/>
    <lineage>
        <taxon>Eukaryota</taxon>
        <taxon>Fungi</taxon>
        <taxon>Dikarya</taxon>
        <taxon>Basidiomycota</taxon>
        <taxon>Agaricomycotina</taxon>
        <taxon>Agaricomycetes</taxon>
        <taxon>Agaricomycetidae</taxon>
        <taxon>Agaricales</taxon>
        <taxon>Marasmiineae</taxon>
        <taxon>Mycenaceae</taxon>
        <taxon>Mycena</taxon>
    </lineage>
</organism>
<keyword evidence="3" id="KW-1185">Reference proteome</keyword>
<protein>
    <submittedName>
        <fullName evidence="2">Uncharacterized protein</fullName>
    </submittedName>
</protein>
<evidence type="ECO:0000256" key="1">
    <source>
        <dbReference type="SAM" id="MobiDB-lite"/>
    </source>
</evidence>
<feature type="compositionally biased region" description="Acidic residues" evidence="1">
    <location>
        <begin position="129"/>
        <end position="149"/>
    </location>
</feature>
<gene>
    <name evidence="2" type="ORF">B0H16DRAFT_1476414</name>
</gene>
<feature type="compositionally biased region" description="Acidic residues" evidence="1">
    <location>
        <begin position="89"/>
        <end position="100"/>
    </location>
</feature>
<evidence type="ECO:0000313" key="3">
    <source>
        <dbReference type="Proteomes" id="UP001215598"/>
    </source>
</evidence>
<evidence type="ECO:0000313" key="2">
    <source>
        <dbReference type="EMBL" id="KAJ7716931.1"/>
    </source>
</evidence>
<dbReference type="EMBL" id="JARKIB010000284">
    <property type="protein sequence ID" value="KAJ7716931.1"/>
    <property type="molecule type" value="Genomic_DNA"/>
</dbReference>
<name>A0AAD7HBG0_9AGAR</name>